<protein>
    <submittedName>
        <fullName evidence="2">Uncharacterized protein</fullName>
    </submittedName>
</protein>
<feature type="region of interest" description="Disordered" evidence="1">
    <location>
        <begin position="246"/>
        <end position="282"/>
    </location>
</feature>
<feature type="compositionally biased region" description="Basic residues" evidence="1">
    <location>
        <begin position="173"/>
        <end position="184"/>
    </location>
</feature>
<keyword evidence="3" id="KW-1185">Reference proteome</keyword>
<dbReference type="EMBL" id="JARKIB010000132">
    <property type="protein sequence ID" value="KAJ7734476.1"/>
    <property type="molecule type" value="Genomic_DNA"/>
</dbReference>
<gene>
    <name evidence="2" type="ORF">B0H16DRAFT_1467602</name>
</gene>
<evidence type="ECO:0000313" key="2">
    <source>
        <dbReference type="EMBL" id="KAJ7734476.1"/>
    </source>
</evidence>
<sequence length="296" mass="33274">MLDILILQIQFSLDAYTAPPIQNSSRDSILVNQEEKSTSLAKLSSCDPLPSLTHVEFREGQDARELSKDKKKGSTSQVLAGLTQNGASTKNQGSLCHTPLQIFYRRFGDVASAEALKKPSMKKESRKKGSAKMNIGGAETKRSVVPPAHRSPSHRRKKEKSNVPDAKSQGAVRRNHEKQTAKKKAGNESTYRLQGLHANYAQEQRPHYRPVRQTAPGKLKCHRAVYVVHKWSFVSWPRFIRAGRYMSGSSNRDRDDNASTTRSHPAGARQSSLDDCDIRPRRFEIEPQKFRTVRPS</sequence>
<evidence type="ECO:0000256" key="1">
    <source>
        <dbReference type="SAM" id="MobiDB-lite"/>
    </source>
</evidence>
<organism evidence="2 3">
    <name type="scientific">Mycena metata</name>
    <dbReference type="NCBI Taxonomy" id="1033252"/>
    <lineage>
        <taxon>Eukaryota</taxon>
        <taxon>Fungi</taxon>
        <taxon>Dikarya</taxon>
        <taxon>Basidiomycota</taxon>
        <taxon>Agaricomycotina</taxon>
        <taxon>Agaricomycetes</taxon>
        <taxon>Agaricomycetidae</taxon>
        <taxon>Agaricales</taxon>
        <taxon>Marasmiineae</taxon>
        <taxon>Mycenaceae</taxon>
        <taxon>Mycena</taxon>
    </lineage>
</organism>
<evidence type="ECO:0000313" key="3">
    <source>
        <dbReference type="Proteomes" id="UP001215598"/>
    </source>
</evidence>
<dbReference type="Proteomes" id="UP001215598">
    <property type="component" value="Unassembled WGS sequence"/>
</dbReference>
<accession>A0AAD7MVZ9</accession>
<reference evidence="2" key="1">
    <citation type="submission" date="2023-03" db="EMBL/GenBank/DDBJ databases">
        <title>Massive genome expansion in bonnet fungi (Mycena s.s.) driven by repeated elements and novel gene families across ecological guilds.</title>
        <authorList>
            <consortium name="Lawrence Berkeley National Laboratory"/>
            <person name="Harder C.B."/>
            <person name="Miyauchi S."/>
            <person name="Viragh M."/>
            <person name="Kuo A."/>
            <person name="Thoen E."/>
            <person name="Andreopoulos B."/>
            <person name="Lu D."/>
            <person name="Skrede I."/>
            <person name="Drula E."/>
            <person name="Henrissat B."/>
            <person name="Morin E."/>
            <person name="Kohler A."/>
            <person name="Barry K."/>
            <person name="LaButti K."/>
            <person name="Morin E."/>
            <person name="Salamov A."/>
            <person name="Lipzen A."/>
            <person name="Mereny Z."/>
            <person name="Hegedus B."/>
            <person name="Baldrian P."/>
            <person name="Stursova M."/>
            <person name="Weitz H."/>
            <person name="Taylor A."/>
            <person name="Grigoriev I.V."/>
            <person name="Nagy L.G."/>
            <person name="Martin F."/>
            <person name="Kauserud H."/>
        </authorList>
    </citation>
    <scope>NUCLEOTIDE SEQUENCE</scope>
    <source>
        <strain evidence="2">CBHHK182m</strain>
    </source>
</reference>
<feature type="region of interest" description="Disordered" evidence="1">
    <location>
        <begin position="115"/>
        <end position="192"/>
    </location>
</feature>
<dbReference type="AlphaFoldDB" id="A0AAD7MVZ9"/>
<proteinExistence type="predicted"/>
<feature type="compositionally biased region" description="Polar residues" evidence="1">
    <location>
        <begin position="258"/>
        <end position="273"/>
    </location>
</feature>
<comment type="caution">
    <text evidence="2">The sequence shown here is derived from an EMBL/GenBank/DDBJ whole genome shotgun (WGS) entry which is preliminary data.</text>
</comment>
<name>A0AAD7MVZ9_9AGAR</name>